<dbReference type="InterPro" id="IPR050816">
    <property type="entry name" value="Flavin-dep_Halogenase_NPB"/>
</dbReference>
<reference evidence="3 4" key="1">
    <citation type="submission" date="2022-04" db="EMBL/GenBank/DDBJ databases">
        <title>Streptomyces sp. nov. LCR6-01 isolated from Lichen of Dirinaria sp.</title>
        <authorList>
            <person name="Kanchanasin P."/>
            <person name="Tanasupawat S."/>
            <person name="Phongsopitanun W."/>
        </authorList>
    </citation>
    <scope>NUCLEOTIDE SEQUENCE [LARGE SCALE GENOMIC DNA]</scope>
    <source>
        <strain evidence="3 4">LCR6-01</strain>
    </source>
</reference>
<feature type="region of interest" description="Disordered" evidence="2">
    <location>
        <begin position="510"/>
        <end position="532"/>
    </location>
</feature>
<evidence type="ECO:0000313" key="4">
    <source>
        <dbReference type="Proteomes" id="UP001522868"/>
    </source>
</evidence>
<dbReference type="PANTHER" id="PTHR43747">
    <property type="entry name" value="FAD-BINDING PROTEIN"/>
    <property type="match status" value="1"/>
</dbReference>
<accession>A0ABT0I4D9</accession>
<dbReference type="PANTHER" id="PTHR43747:SF1">
    <property type="entry name" value="SLR1998 PROTEIN"/>
    <property type="match status" value="1"/>
</dbReference>
<keyword evidence="4" id="KW-1185">Reference proteome</keyword>
<evidence type="ECO:0000313" key="3">
    <source>
        <dbReference type="EMBL" id="MCK8676151.1"/>
    </source>
</evidence>
<dbReference type="RefSeq" id="WP_248631355.1">
    <property type="nucleotide sequence ID" value="NZ_JALPTH010000002.1"/>
</dbReference>
<dbReference type="InterPro" id="IPR006905">
    <property type="entry name" value="Flavin_halogenase"/>
</dbReference>
<comment type="similarity">
    <text evidence="1">Belongs to the flavin-dependent halogenase family. Bacterial tryptophan halogenase subfamily.</text>
</comment>
<dbReference type="PRINTS" id="PR00420">
    <property type="entry name" value="RNGMNOXGNASE"/>
</dbReference>
<dbReference type="Proteomes" id="UP001522868">
    <property type="component" value="Unassembled WGS sequence"/>
</dbReference>
<dbReference type="InterPro" id="IPR036188">
    <property type="entry name" value="FAD/NAD-bd_sf"/>
</dbReference>
<protein>
    <submittedName>
        <fullName evidence="3">Tryptophan 7-halogenase</fullName>
    </submittedName>
</protein>
<dbReference type="Pfam" id="PF04820">
    <property type="entry name" value="Trp_halogenase"/>
    <property type="match status" value="2"/>
</dbReference>
<gene>
    <name evidence="3" type="ORF">M1O15_01715</name>
</gene>
<dbReference type="SUPFAM" id="SSF51905">
    <property type="entry name" value="FAD/NAD(P)-binding domain"/>
    <property type="match status" value="1"/>
</dbReference>
<dbReference type="Gene3D" id="3.30.9.100">
    <property type="match status" value="1"/>
</dbReference>
<dbReference type="Gene3D" id="3.50.50.60">
    <property type="entry name" value="FAD/NAD(P)-binding domain"/>
    <property type="match status" value="1"/>
</dbReference>
<feature type="compositionally biased region" description="Gly residues" evidence="2">
    <location>
        <begin position="512"/>
        <end position="532"/>
    </location>
</feature>
<evidence type="ECO:0000256" key="2">
    <source>
        <dbReference type="SAM" id="MobiDB-lite"/>
    </source>
</evidence>
<evidence type="ECO:0000256" key="1">
    <source>
        <dbReference type="ARBA" id="ARBA00038396"/>
    </source>
</evidence>
<comment type="caution">
    <text evidence="3">The sequence shown here is derived from an EMBL/GenBank/DDBJ whole genome shotgun (WGS) entry which is preliminary data.</text>
</comment>
<proteinExistence type="inferred from homology"/>
<name>A0ABT0I4D9_9ACTN</name>
<dbReference type="EMBL" id="JALPTH010000002">
    <property type="protein sequence ID" value="MCK8676151.1"/>
    <property type="molecule type" value="Genomic_DNA"/>
</dbReference>
<organism evidence="3 4">
    <name type="scientific">Streptomyces lichenis</name>
    <dbReference type="NCBI Taxonomy" id="2306967"/>
    <lineage>
        <taxon>Bacteria</taxon>
        <taxon>Bacillati</taxon>
        <taxon>Actinomycetota</taxon>
        <taxon>Actinomycetes</taxon>
        <taxon>Kitasatosporales</taxon>
        <taxon>Streptomycetaceae</taxon>
        <taxon>Streptomyces</taxon>
    </lineage>
</organism>
<sequence length="532" mass="57478">MTQSGPYDVVVVGGGPGGSTTAALVAMAGHRVLLLEKESFPRHQIGESLLPATIHGICRFLGVSEEMEKANFMPKRGGTFRWGSNPEPWNFLFAYSPLMSGPTSTAYQVERMKFDKILLDNARRLGVDVRERCTAVATLSEGDRVTGLRWTDEDGRTHETGARYVVDASGSNSRLARTVGTRNYSDFFRNVALYGYYEGGKRLPGPDAGNILCCAWDDGWFWYIPLTDTLTSVGAVVNRSQVGTLSRDPEAAMAQFIERAPMIKDYLKDATRVTEGPYGELRVRKDYSYAMERFWQPGMVLVGDAACFVDPVFSTGVHLATYGGLLAARSINSALSGDLDEERAFGEFERRYRREYGVFYEFLLAFYDMQHNEDSYFWQARKVSRAEATDLRAFVELVGGVSSGESALMDLDGLKERFGTSSRDLADAVTRTGPAQSESGERMGELFGTTVVTEVMQGMNEIQARASLGGATTLEQPLFPDGLVASPDGLGWADPTAPTTGTGSVAAELAGTGTGTGDAVGAGSDGGGGTAA</sequence>